<name>C1B6F3_RHOOB</name>
<dbReference type="EMBL" id="AP011115">
    <property type="protein sequence ID" value="BAH51256.1"/>
    <property type="molecule type" value="Genomic_DNA"/>
</dbReference>
<dbReference type="KEGG" id="rop:ROP_30090"/>
<dbReference type="GO" id="GO:0020037">
    <property type="term" value="F:heme binding"/>
    <property type="evidence" value="ECO:0007669"/>
    <property type="project" value="InterPro"/>
</dbReference>
<accession>C1B6F3</accession>
<dbReference type="GO" id="GO:0016705">
    <property type="term" value="F:oxidoreductase activity, acting on paired donors, with incorporation or reduction of molecular oxygen"/>
    <property type="evidence" value="ECO:0007669"/>
    <property type="project" value="InterPro"/>
</dbReference>
<dbReference type="STRING" id="632772.ROP_30090"/>
<gene>
    <name evidence="2" type="ordered locus">ROP_30090</name>
</gene>
<evidence type="ECO:0000313" key="2">
    <source>
        <dbReference type="EMBL" id="BAH51256.1"/>
    </source>
</evidence>
<evidence type="ECO:0000256" key="1">
    <source>
        <dbReference type="ARBA" id="ARBA00010617"/>
    </source>
</evidence>
<dbReference type="PATRIC" id="fig|632772.20.peg.3145"/>
<protein>
    <submittedName>
        <fullName evidence="2">Putative cytochrome P450</fullName>
    </submittedName>
</protein>
<dbReference type="GO" id="GO:0005506">
    <property type="term" value="F:iron ion binding"/>
    <property type="evidence" value="ECO:0007669"/>
    <property type="project" value="InterPro"/>
</dbReference>
<dbReference type="SUPFAM" id="SSF48264">
    <property type="entry name" value="Cytochrome P450"/>
    <property type="match status" value="1"/>
</dbReference>
<dbReference type="InterPro" id="IPR036396">
    <property type="entry name" value="Cyt_P450_sf"/>
</dbReference>
<proteinExistence type="inferred from homology"/>
<dbReference type="GO" id="GO:0004497">
    <property type="term" value="F:monooxygenase activity"/>
    <property type="evidence" value="ECO:0007669"/>
    <property type="project" value="InterPro"/>
</dbReference>
<dbReference type="Gene3D" id="1.10.630.10">
    <property type="entry name" value="Cytochrome P450"/>
    <property type="match status" value="1"/>
</dbReference>
<comment type="similarity">
    <text evidence="1">Belongs to the cytochrome P450 family.</text>
</comment>
<evidence type="ECO:0000313" key="3">
    <source>
        <dbReference type="Proteomes" id="UP000002212"/>
    </source>
</evidence>
<dbReference type="PANTHER" id="PTHR46696">
    <property type="entry name" value="P450, PUTATIVE (EUROFUNG)-RELATED"/>
    <property type="match status" value="1"/>
</dbReference>
<organism evidence="2 3">
    <name type="scientific">Rhodococcus opacus (strain B4)</name>
    <dbReference type="NCBI Taxonomy" id="632772"/>
    <lineage>
        <taxon>Bacteria</taxon>
        <taxon>Bacillati</taxon>
        <taxon>Actinomycetota</taxon>
        <taxon>Actinomycetes</taxon>
        <taxon>Mycobacteriales</taxon>
        <taxon>Nocardiaceae</taxon>
        <taxon>Rhodococcus</taxon>
    </lineage>
</organism>
<dbReference type="AlphaFoldDB" id="C1B6F3"/>
<dbReference type="Proteomes" id="UP000002212">
    <property type="component" value="Chromosome"/>
</dbReference>
<dbReference type="HOGENOM" id="CLU_1073156_0_0_11"/>
<sequence>MTTREIRELPVFSELDDPGWGRDFSWITDDLFQREYQGPMQTSRGGLVVYRNADIAALVKSRDVSHQSAAAALAGIGEFEPPLAALSEFFRNSTFTMWPPQHTPNKRLIAAPLAPAAISPFADRFAQMVRARIEWALEAGAIDFLTEFAQPLVAEFWSHALDIPLDQCERLIKAAHDIVESFLLAPTPDVLRTADAGAREYVDTLSSALRRTAERGTSTLVDKLVADYEAMEAGPAKPADPFYAFSLALLDGFNTLAPG</sequence>
<dbReference type="PANTHER" id="PTHR46696:SF1">
    <property type="entry name" value="CYTOCHROME P450 YJIB-RELATED"/>
    <property type="match status" value="1"/>
</dbReference>
<reference evidence="2 3" key="1">
    <citation type="submission" date="2009-03" db="EMBL/GenBank/DDBJ databases">
        <title>Comparison of the complete genome sequences of Rhodococcus erythropolis PR4 and Rhodococcus opacus B4.</title>
        <authorList>
            <person name="Takarada H."/>
            <person name="Sekine M."/>
            <person name="Hosoyama A."/>
            <person name="Yamada R."/>
            <person name="Fujisawa T."/>
            <person name="Omata S."/>
            <person name="Shimizu A."/>
            <person name="Tsukatani N."/>
            <person name="Tanikawa S."/>
            <person name="Fujita N."/>
            <person name="Harayama S."/>
        </authorList>
    </citation>
    <scope>NUCLEOTIDE SEQUENCE [LARGE SCALE GENOMIC DNA]</scope>
    <source>
        <strain evidence="2 3">B4</strain>
    </source>
</reference>